<dbReference type="InterPro" id="IPR002509">
    <property type="entry name" value="NODB_dom"/>
</dbReference>
<protein>
    <submittedName>
        <fullName evidence="3">Poly-beta-1,6-N-acetyl-D-glucosamine N-deacetylase PgaB</fullName>
    </submittedName>
</protein>
<dbReference type="GO" id="GO:0005975">
    <property type="term" value="P:carbohydrate metabolic process"/>
    <property type="evidence" value="ECO:0007669"/>
    <property type="project" value="InterPro"/>
</dbReference>
<dbReference type="PANTHER" id="PTHR34216:SF7">
    <property type="entry name" value="POLY-BETA-1,6-N-ACETYL-D-GLUCOSAMINE N-DEACETYLASE"/>
    <property type="match status" value="1"/>
</dbReference>
<name>A0A202BE00_CHRVL</name>
<evidence type="ECO:0000313" key="3">
    <source>
        <dbReference type="EMBL" id="OVE49773.1"/>
    </source>
</evidence>
<dbReference type="InterPro" id="IPR011330">
    <property type="entry name" value="Glyco_hydro/deAcase_b/a-brl"/>
</dbReference>
<dbReference type="InterPro" id="IPR023854">
    <property type="entry name" value="PGA_deacetylase_PgaB"/>
</dbReference>
<dbReference type="CDD" id="cd10964">
    <property type="entry name" value="CE4_PgaB_5s"/>
    <property type="match status" value="1"/>
</dbReference>
<dbReference type="PANTHER" id="PTHR34216">
    <property type="match status" value="1"/>
</dbReference>
<dbReference type="Pfam" id="PF14883">
    <property type="entry name" value="GHL13"/>
    <property type="match status" value="2"/>
</dbReference>
<dbReference type="AlphaFoldDB" id="A0A202BE00"/>
<dbReference type="Gene3D" id="3.20.20.370">
    <property type="entry name" value="Glycoside hydrolase/deacetylase"/>
    <property type="match status" value="1"/>
</dbReference>
<sequence>MTARRISAIASMCDLNGGSDMSGFRMVWLLLALGCGWIGQAQAQGLLILCYHEISQAQARQDDESVDVDALARQLEWLRGAGFRFVSLDDAMAASAGGPALPDKSVLLSFDDGYRSVYTQVYPVLKAFRAPALIGLVGSWLSPPEGGRVNFAGVKVPRDDFLSWGQIREMQASGLVEVANHTFDLHYGIQANPQGNLLPAASSARYDPASGSYESHGQFLARVERDLARNSALLRQKLGRAPRAMVWPYGSYTREAAAIAAKLGMPAMLTLDDGVNGPDVPLSALRRVLVGADMSLADFARLVQASQRWPQGIAPRPERAMPLSLDDIYDPDPAKQEEKLGKALDRVKEMGASIVYLKAFHDQDGDGVARQLYFPNSHLPMRADLFNRAAWQLDSRVGVEVYAWLPVDGLRLPPPALLDVYRELGRAGRFRGLLFRGEGLPPAGAPAMGGRDALQLRLAEAVRESNPRLKAASGLDGDALLSGAADDDWRRMLAEYDRVEVSATPRQAAGGNADDWLRRLQRKVAETPGALEKTVFELPSVDPRSGKPVPAETLAGWMRELNGWGVRQMAYYPGLPDSDAAGWRTLRRAFSLAETPR</sequence>
<gene>
    <name evidence="3" type="ORF">CBW21_04210</name>
</gene>
<dbReference type="Gene3D" id="3.20.20.80">
    <property type="entry name" value="Glycosidases"/>
    <property type="match status" value="2"/>
</dbReference>
<dbReference type="EMBL" id="NHOO01000003">
    <property type="protein sequence ID" value="OVE49773.1"/>
    <property type="molecule type" value="Genomic_DNA"/>
</dbReference>
<keyword evidence="1" id="KW-0732">Signal</keyword>
<dbReference type="Proteomes" id="UP000196342">
    <property type="component" value="Unassembled WGS sequence"/>
</dbReference>
<accession>A0A202BE00</accession>
<feature type="domain" description="NodB homology" evidence="2">
    <location>
        <begin position="104"/>
        <end position="355"/>
    </location>
</feature>
<reference evidence="3 4" key="1">
    <citation type="submission" date="2017-05" db="EMBL/GenBank/DDBJ databases">
        <title>Chromobacterium violaceum GHPS1 isolated from Hydrocarbon polluted soil in French Guiana display an awesome secondary metabolite arsenal and a battery of drug and heavy-metal-resistance and detoxification of xenobiotics proteins.</title>
        <authorList>
            <person name="Belbahri L."/>
        </authorList>
    </citation>
    <scope>NUCLEOTIDE SEQUENCE [LARGE SCALE GENOMIC DNA]</scope>
    <source>
        <strain evidence="3 4">GHPS1</strain>
    </source>
</reference>
<keyword evidence="4" id="KW-1185">Reference proteome</keyword>
<dbReference type="Pfam" id="PF01522">
    <property type="entry name" value="Polysacc_deac_1"/>
    <property type="match status" value="1"/>
</dbReference>
<evidence type="ECO:0000259" key="2">
    <source>
        <dbReference type="PROSITE" id="PS51677"/>
    </source>
</evidence>
<dbReference type="GO" id="GO:0016810">
    <property type="term" value="F:hydrolase activity, acting on carbon-nitrogen (but not peptide) bonds"/>
    <property type="evidence" value="ECO:0007669"/>
    <property type="project" value="InterPro"/>
</dbReference>
<evidence type="ECO:0000313" key="4">
    <source>
        <dbReference type="Proteomes" id="UP000196342"/>
    </source>
</evidence>
<dbReference type="GO" id="GO:0043708">
    <property type="term" value="P:cell adhesion involved in biofilm formation"/>
    <property type="evidence" value="ECO:0007669"/>
    <property type="project" value="InterPro"/>
</dbReference>
<dbReference type="InterPro" id="IPR032772">
    <property type="entry name" value="PGA_deacetylase_PgaB_C"/>
</dbReference>
<dbReference type="PROSITE" id="PS51677">
    <property type="entry name" value="NODB"/>
    <property type="match status" value="1"/>
</dbReference>
<comment type="caution">
    <text evidence="3">The sequence shown here is derived from an EMBL/GenBank/DDBJ whole genome shotgun (WGS) entry which is preliminary data.</text>
</comment>
<dbReference type="SUPFAM" id="SSF88713">
    <property type="entry name" value="Glycoside hydrolase/deacetylase"/>
    <property type="match status" value="1"/>
</dbReference>
<dbReference type="NCBIfam" id="TIGR03938">
    <property type="entry name" value="deacetyl_PgaB"/>
    <property type="match status" value="1"/>
</dbReference>
<proteinExistence type="predicted"/>
<dbReference type="InterPro" id="IPR051398">
    <property type="entry name" value="Polysacch_Deacetylase"/>
</dbReference>
<evidence type="ECO:0000256" key="1">
    <source>
        <dbReference type="ARBA" id="ARBA00022729"/>
    </source>
</evidence>
<organism evidence="3 4">
    <name type="scientific">Chromobacterium violaceum</name>
    <dbReference type="NCBI Taxonomy" id="536"/>
    <lineage>
        <taxon>Bacteria</taxon>
        <taxon>Pseudomonadati</taxon>
        <taxon>Pseudomonadota</taxon>
        <taxon>Betaproteobacteria</taxon>
        <taxon>Neisseriales</taxon>
        <taxon>Chromobacteriaceae</taxon>
        <taxon>Chromobacterium</taxon>
    </lineage>
</organism>